<evidence type="ECO:0000256" key="2">
    <source>
        <dbReference type="ARBA" id="ARBA00011028"/>
    </source>
</evidence>
<dbReference type="PRINTS" id="PR00691">
    <property type="entry name" value="ADHESINB"/>
</dbReference>
<dbReference type="SUPFAM" id="SSF53807">
    <property type="entry name" value="Helical backbone' metal receptor"/>
    <property type="match status" value="1"/>
</dbReference>
<dbReference type="GO" id="GO:0007155">
    <property type="term" value="P:cell adhesion"/>
    <property type="evidence" value="ECO:0007669"/>
    <property type="project" value="InterPro"/>
</dbReference>
<accession>A0A1I0F8L3</accession>
<sequence length="327" mass="36440">MNILLPFASRQVWLFATLLLTTNLIHADDSKKMLRIVTTVPPITNIVENIGGTLVTVSGIVPNGTDSHTFEPVPSDARTLAHADIIFVNGMSLEVPTIRLAEKVRKSNTPIVRLANETLPEEEWQYDFSFPKEQGNPNPHLWPNIALTIRYAEIVRDRLAEHDSRHADSYVSNASAYISKLERLDQAIFACIETIPENNRKLVTYHDSFAYFAPRYGMEVIAAIQPASFTEPGPRDIVHIIEQIRREKIPAIFGSEVFPSKIMEQIARESGARFVDELSDDELPEKPNHSFIGMMVNNIVIMTEALGGNPACVSHVDVSNLIDSVAG</sequence>
<proteinExistence type="inferred from homology"/>
<keyword evidence="3 6" id="KW-0813">Transport</keyword>
<dbReference type="GO" id="GO:0030313">
    <property type="term" value="C:cell envelope"/>
    <property type="evidence" value="ECO:0007669"/>
    <property type="project" value="UniProtKB-SubCell"/>
</dbReference>
<dbReference type="EMBL" id="FOIA01000035">
    <property type="protein sequence ID" value="SET54250.1"/>
    <property type="molecule type" value="Genomic_DNA"/>
</dbReference>
<name>A0A1I0F8L3_9PROT</name>
<dbReference type="GO" id="GO:0030001">
    <property type="term" value="P:metal ion transport"/>
    <property type="evidence" value="ECO:0007669"/>
    <property type="project" value="InterPro"/>
</dbReference>
<evidence type="ECO:0000256" key="1">
    <source>
        <dbReference type="ARBA" id="ARBA00004196"/>
    </source>
</evidence>
<evidence type="ECO:0000256" key="5">
    <source>
        <dbReference type="ARBA" id="ARBA00022729"/>
    </source>
</evidence>
<gene>
    <name evidence="7" type="ORF">SAMN05216326_1353</name>
</gene>
<evidence type="ECO:0000256" key="6">
    <source>
        <dbReference type="RuleBase" id="RU003512"/>
    </source>
</evidence>
<evidence type="ECO:0000313" key="7">
    <source>
        <dbReference type="EMBL" id="SET54250.1"/>
    </source>
</evidence>
<dbReference type="Proteomes" id="UP000199345">
    <property type="component" value="Unassembled WGS sequence"/>
</dbReference>
<dbReference type="OrthoDB" id="9793396at2"/>
<dbReference type="InterPro" id="IPR006128">
    <property type="entry name" value="Lipoprotein_PsaA-like"/>
</dbReference>
<protein>
    <submittedName>
        <fullName evidence="7">Zinc/manganese transport system substrate-binding protein/manganese/iron transport system substrate-binding protein</fullName>
    </submittedName>
</protein>
<dbReference type="PRINTS" id="PR00690">
    <property type="entry name" value="ADHESNFAMILY"/>
</dbReference>
<keyword evidence="5" id="KW-0732">Signal</keyword>
<dbReference type="AlphaFoldDB" id="A0A1I0F8L3"/>
<dbReference type="InterPro" id="IPR006129">
    <property type="entry name" value="AdhesinB"/>
</dbReference>
<evidence type="ECO:0000313" key="8">
    <source>
        <dbReference type="Proteomes" id="UP000199345"/>
    </source>
</evidence>
<dbReference type="PANTHER" id="PTHR42953">
    <property type="entry name" value="HIGH-AFFINITY ZINC UPTAKE SYSTEM PROTEIN ZNUA-RELATED"/>
    <property type="match status" value="1"/>
</dbReference>
<comment type="similarity">
    <text evidence="2 6">Belongs to the bacterial solute-binding protein 9 family.</text>
</comment>
<dbReference type="Gene3D" id="3.40.50.1980">
    <property type="entry name" value="Nitrogenase molybdenum iron protein domain"/>
    <property type="match status" value="2"/>
</dbReference>
<dbReference type="GO" id="GO:0046872">
    <property type="term" value="F:metal ion binding"/>
    <property type="evidence" value="ECO:0007669"/>
    <property type="project" value="UniProtKB-KW"/>
</dbReference>
<reference evidence="8" key="1">
    <citation type="submission" date="2016-10" db="EMBL/GenBank/DDBJ databases">
        <authorList>
            <person name="Varghese N."/>
            <person name="Submissions S."/>
        </authorList>
    </citation>
    <scope>NUCLEOTIDE SEQUENCE [LARGE SCALE GENOMIC DNA]</scope>
    <source>
        <strain evidence="8">Nm71</strain>
    </source>
</reference>
<keyword evidence="8" id="KW-1185">Reference proteome</keyword>
<keyword evidence="4" id="KW-0479">Metal-binding</keyword>
<dbReference type="RefSeq" id="WP_090661037.1">
    <property type="nucleotide sequence ID" value="NZ_FOIA01000035.1"/>
</dbReference>
<dbReference type="PANTHER" id="PTHR42953:SF1">
    <property type="entry name" value="METAL-BINDING PROTEIN HI_0362-RELATED"/>
    <property type="match status" value="1"/>
</dbReference>
<organism evidence="7 8">
    <name type="scientific">Nitrosomonas marina</name>
    <dbReference type="NCBI Taxonomy" id="917"/>
    <lineage>
        <taxon>Bacteria</taxon>
        <taxon>Pseudomonadati</taxon>
        <taxon>Pseudomonadota</taxon>
        <taxon>Betaproteobacteria</taxon>
        <taxon>Nitrosomonadales</taxon>
        <taxon>Nitrosomonadaceae</taxon>
        <taxon>Nitrosomonas</taxon>
    </lineage>
</organism>
<comment type="subcellular location">
    <subcellularLocation>
        <location evidence="1">Cell envelope</location>
    </subcellularLocation>
</comment>
<evidence type="ECO:0000256" key="3">
    <source>
        <dbReference type="ARBA" id="ARBA00022448"/>
    </source>
</evidence>
<dbReference type="InterPro" id="IPR006127">
    <property type="entry name" value="ZnuA-like"/>
</dbReference>
<evidence type="ECO:0000256" key="4">
    <source>
        <dbReference type="ARBA" id="ARBA00022723"/>
    </source>
</evidence>
<dbReference type="InterPro" id="IPR050492">
    <property type="entry name" value="Bact_metal-bind_prot9"/>
</dbReference>
<dbReference type="Pfam" id="PF01297">
    <property type="entry name" value="ZnuA"/>
    <property type="match status" value="1"/>
</dbReference>